<feature type="compositionally biased region" description="Acidic residues" evidence="1">
    <location>
        <begin position="354"/>
        <end position="366"/>
    </location>
</feature>
<feature type="region of interest" description="Disordered" evidence="1">
    <location>
        <begin position="354"/>
        <end position="453"/>
    </location>
</feature>
<dbReference type="EMBL" id="KV419397">
    <property type="protein sequence ID" value="KZS97137.1"/>
    <property type="molecule type" value="Genomic_DNA"/>
</dbReference>
<accession>A0A164YQE6</accession>
<dbReference type="OrthoDB" id="2596255at2759"/>
<evidence type="ECO:0000313" key="3">
    <source>
        <dbReference type="Proteomes" id="UP000076722"/>
    </source>
</evidence>
<dbReference type="AlphaFoldDB" id="A0A164YQE6"/>
<dbReference type="STRING" id="1314777.A0A164YQE6"/>
<evidence type="ECO:0000313" key="2">
    <source>
        <dbReference type="EMBL" id="KZS97137.1"/>
    </source>
</evidence>
<dbReference type="Proteomes" id="UP000076722">
    <property type="component" value="Unassembled WGS sequence"/>
</dbReference>
<keyword evidence="3" id="KW-1185">Reference proteome</keyword>
<feature type="compositionally biased region" description="Basic and acidic residues" evidence="1">
    <location>
        <begin position="204"/>
        <end position="227"/>
    </location>
</feature>
<gene>
    <name evidence="2" type="ORF">SISNIDRAFT_482074</name>
</gene>
<organism evidence="2 3">
    <name type="scientific">Sistotremastrum niveocremeum HHB9708</name>
    <dbReference type="NCBI Taxonomy" id="1314777"/>
    <lineage>
        <taxon>Eukaryota</taxon>
        <taxon>Fungi</taxon>
        <taxon>Dikarya</taxon>
        <taxon>Basidiomycota</taxon>
        <taxon>Agaricomycotina</taxon>
        <taxon>Agaricomycetes</taxon>
        <taxon>Sistotremastrales</taxon>
        <taxon>Sistotremastraceae</taxon>
        <taxon>Sertulicium</taxon>
        <taxon>Sertulicium niveocremeum</taxon>
    </lineage>
</organism>
<name>A0A164YQE6_9AGAM</name>
<evidence type="ECO:0000256" key="1">
    <source>
        <dbReference type="SAM" id="MobiDB-lite"/>
    </source>
</evidence>
<proteinExistence type="predicted"/>
<protein>
    <submittedName>
        <fullName evidence="2">Uncharacterized protein</fullName>
    </submittedName>
</protein>
<feature type="compositionally biased region" description="Polar residues" evidence="1">
    <location>
        <begin position="376"/>
        <end position="389"/>
    </location>
</feature>
<reference evidence="2 3" key="1">
    <citation type="journal article" date="2016" name="Mol. Biol. Evol.">
        <title>Comparative Genomics of Early-Diverging Mushroom-Forming Fungi Provides Insights into the Origins of Lignocellulose Decay Capabilities.</title>
        <authorList>
            <person name="Nagy L.G."/>
            <person name="Riley R."/>
            <person name="Tritt A."/>
            <person name="Adam C."/>
            <person name="Daum C."/>
            <person name="Floudas D."/>
            <person name="Sun H."/>
            <person name="Yadav J.S."/>
            <person name="Pangilinan J."/>
            <person name="Larsson K.H."/>
            <person name="Matsuura K."/>
            <person name="Barry K."/>
            <person name="Labutti K."/>
            <person name="Kuo R."/>
            <person name="Ohm R.A."/>
            <person name="Bhattacharya S.S."/>
            <person name="Shirouzu T."/>
            <person name="Yoshinaga Y."/>
            <person name="Martin F.M."/>
            <person name="Grigoriev I.V."/>
            <person name="Hibbett D.S."/>
        </authorList>
    </citation>
    <scope>NUCLEOTIDE SEQUENCE [LARGE SCALE GENOMIC DNA]</scope>
    <source>
        <strain evidence="2 3">HHB9708</strain>
    </source>
</reference>
<feature type="region of interest" description="Disordered" evidence="1">
    <location>
        <begin position="200"/>
        <end position="235"/>
    </location>
</feature>
<feature type="compositionally biased region" description="Polar residues" evidence="1">
    <location>
        <begin position="401"/>
        <end position="411"/>
    </location>
</feature>
<sequence>MAHDQSHWHTIRPWIPRLTLAVREITSVSATFILSSGFDSPSDSSLDFIGGIIDDSDTYDEPSSFSDLSGRELIVKVNNKVWQHVVVDVDEDNEEATIVLWGLLPGRHYEIELNVLPGKENLRKHVITEADPSCACEPEERAPELPGAILPDTPPSTSLPPIPPPTISTPPRATTVEEKANQLRHNLQLLAEQRESLSTQLKNYRRDSQRAEASLRSEMDALKRSSEKQSAPELRNRQKALALQEAVKQAHAAAADAEEEAVQVDNSLPGLQAQLKEVEMRHKAVAEDAHRSEVETEEAISADRKHIAEIQSELSNLTHRLDRLTGKQERLEKEGIPEMEAELVALAQELEQLEMEEAANAEETGEVEYGSPSPPFQYSSESNSSTNLNGILPIGRPGSHAVSQSRSSDLSASPPRPTRTWSQTIPSPPQTILRKSDRQNSLPVHVKGQENVA</sequence>